<dbReference type="InterPro" id="IPR015500">
    <property type="entry name" value="Peptidase_S8_subtilisin-rel"/>
</dbReference>
<dbReference type="PROSITE" id="PS51892">
    <property type="entry name" value="SUBTILASE"/>
    <property type="match status" value="1"/>
</dbReference>
<keyword evidence="2 8" id="KW-0645">Protease</keyword>
<dbReference type="PRINTS" id="PR00723">
    <property type="entry name" value="SUBTILISIN"/>
</dbReference>
<dbReference type="Gene3D" id="3.30.70.80">
    <property type="entry name" value="Peptidase S8 propeptide/proteinase inhibitor I9"/>
    <property type="match status" value="1"/>
</dbReference>
<keyword evidence="6" id="KW-0325">Glycoprotein</keyword>
<evidence type="ECO:0000256" key="1">
    <source>
        <dbReference type="ARBA" id="ARBA00011073"/>
    </source>
</evidence>
<feature type="active site" description="Charge relay system" evidence="7 8">
    <location>
        <position position="580"/>
    </location>
</feature>
<dbReference type="InterPro" id="IPR036852">
    <property type="entry name" value="Peptidase_S8/S53_dom_sf"/>
</dbReference>
<dbReference type="FunFam" id="3.50.30.30:FF:000005">
    <property type="entry name" value="subtilisin-like protease SBT1.5"/>
    <property type="match status" value="1"/>
</dbReference>
<feature type="active site" description="Charge relay system" evidence="7 8">
    <location>
        <position position="150"/>
    </location>
</feature>
<dbReference type="SUPFAM" id="SSF52025">
    <property type="entry name" value="PA domain"/>
    <property type="match status" value="1"/>
</dbReference>
<evidence type="ECO:0000256" key="3">
    <source>
        <dbReference type="ARBA" id="ARBA00022729"/>
    </source>
</evidence>
<name>A0A7J7LIA0_9MAGN</name>
<reference evidence="14 15" key="1">
    <citation type="journal article" date="2020" name="IScience">
        <title>Genome Sequencing of the Endangered Kingdonia uniflora (Circaeasteraceae, Ranunculales) Reveals Potential Mechanisms of Evolutionary Specialization.</title>
        <authorList>
            <person name="Sun Y."/>
            <person name="Deng T."/>
            <person name="Zhang A."/>
            <person name="Moore M.J."/>
            <person name="Landis J.B."/>
            <person name="Lin N."/>
            <person name="Zhang H."/>
            <person name="Zhang X."/>
            <person name="Huang J."/>
            <person name="Zhang X."/>
            <person name="Sun H."/>
            <person name="Wang H."/>
        </authorList>
    </citation>
    <scope>NUCLEOTIDE SEQUENCE [LARGE SCALE GENOMIC DNA]</scope>
    <source>
        <strain evidence="14">TB1705</strain>
        <tissue evidence="14">Leaf</tissue>
    </source>
</reference>
<keyword evidence="4 8" id="KW-0378">Hydrolase</keyword>
<evidence type="ECO:0000259" key="10">
    <source>
        <dbReference type="Pfam" id="PF00082"/>
    </source>
</evidence>
<feature type="active site" description="Charge relay system" evidence="7 8">
    <location>
        <position position="245"/>
    </location>
</feature>
<dbReference type="InterPro" id="IPR045051">
    <property type="entry name" value="SBT"/>
</dbReference>
<dbReference type="InterPro" id="IPR023828">
    <property type="entry name" value="Peptidase_S8_Ser-AS"/>
</dbReference>
<evidence type="ECO:0000259" key="13">
    <source>
        <dbReference type="Pfam" id="PF17766"/>
    </source>
</evidence>
<feature type="domain" description="PA" evidence="11">
    <location>
        <begin position="420"/>
        <end position="494"/>
    </location>
</feature>
<dbReference type="Pfam" id="PF02225">
    <property type="entry name" value="PA"/>
    <property type="match status" value="1"/>
</dbReference>
<dbReference type="InterPro" id="IPR000209">
    <property type="entry name" value="Peptidase_S8/S53_dom"/>
</dbReference>
<evidence type="ECO:0000313" key="15">
    <source>
        <dbReference type="Proteomes" id="UP000541444"/>
    </source>
</evidence>
<dbReference type="CDD" id="cd02120">
    <property type="entry name" value="PA_subtilisin_like"/>
    <property type="match status" value="1"/>
</dbReference>
<dbReference type="Pfam" id="PF05922">
    <property type="entry name" value="Inhibitor_I9"/>
    <property type="match status" value="1"/>
</dbReference>
<evidence type="ECO:0000256" key="4">
    <source>
        <dbReference type="ARBA" id="ARBA00022801"/>
    </source>
</evidence>
<organism evidence="14 15">
    <name type="scientific">Kingdonia uniflora</name>
    <dbReference type="NCBI Taxonomy" id="39325"/>
    <lineage>
        <taxon>Eukaryota</taxon>
        <taxon>Viridiplantae</taxon>
        <taxon>Streptophyta</taxon>
        <taxon>Embryophyta</taxon>
        <taxon>Tracheophyta</taxon>
        <taxon>Spermatophyta</taxon>
        <taxon>Magnoliopsida</taxon>
        <taxon>Ranunculales</taxon>
        <taxon>Circaeasteraceae</taxon>
        <taxon>Kingdonia</taxon>
    </lineage>
</organism>
<evidence type="ECO:0008006" key="16">
    <source>
        <dbReference type="Google" id="ProtNLM"/>
    </source>
</evidence>
<feature type="domain" description="Peptidase S8/S53" evidence="10">
    <location>
        <begin position="237"/>
        <end position="638"/>
    </location>
</feature>
<evidence type="ECO:0000256" key="7">
    <source>
        <dbReference type="PIRSR" id="PIRSR615500-1"/>
    </source>
</evidence>
<feature type="signal peptide" evidence="9">
    <location>
        <begin position="1"/>
        <end position="24"/>
    </location>
</feature>
<dbReference type="InterPro" id="IPR003137">
    <property type="entry name" value="PA_domain"/>
</dbReference>
<dbReference type="OrthoDB" id="206201at2759"/>
<dbReference type="Gene3D" id="3.50.30.30">
    <property type="match status" value="1"/>
</dbReference>
<keyword evidence="5 8" id="KW-0720">Serine protease</keyword>
<feature type="domain" description="Subtilisin-like protease fibronectin type-III" evidence="13">
    <location>
        <begin position="692"/>
        <end position="788"/>
    </location>
</feature>
<evidence type="ECO:0000259" key="12">
    <source>
        <dbReference type="Pfam" id="PF05922"/>
    </source>
</evidence>
<dbReference type="Gene3D" id="3.40.50.200">
    <property type="entry name" value="Peptidase S8/S53 domain"/>
    <property type="match status" value="1"/>
</dbReference>
<evidence type="ECO:0000256" key="9">
    <source>
        <dbReference type="SAM" id="SignalP"/>
    </source>
</evidence>
<evidence type="ECO:0000256" key="6">
    <source>
        <dbReference type="ARBA" id="ARBA00023180"/>
    </source>
</evidence>
<dbReference type="InterPro" id="IPR037045">
    <property type="entry name" value="S8pro/Inhibitor_I9_sf"/>
</dbReference>
<sequence length="793" mass="85703">MKVSGLLLLFHFVFLSLLHTPTFALKKSYVVYLGGHSYDLDVSAVDLERVTQSHYDFLGSFLGSSDKAKDAIFYSYNKHINGFAAMLEEDEVEAISKHPRVVSVFLNKARKMHTTRSWNFLGLEKNGEIPTGSLWKKARFGEDAIIANLDTEIQYRLSLLASISCLELFSPLCNEYGVGVWPESPSFQDDGMGPIPSKWKGICQNNTKEGVPCNRKLIGASFFYKGYLAVRGGPISYSARDEDGHGTHTLSTAGASFVKKASLFGFGKGTAKGGSPKSRVVAYRVLWNDEAFDADILAAFDAAIHDGVDVVSVSLGVEYPQVYATDGVSIGAFHAVQKGLSVVCSAGNSGPLDGTISNVSPWMLTVGASTMDREFPTHVVLGNNQHFKGQSISETRLQAGRMYTVIGGADATAQNALAQDALLCKPNSLDPKKVKGKILVCLRGENGRNEKGANAAKAGAVGMILANDAASGNEIIADPHVLPAIHLSYLDGLQVYAYLNASKSPVAYFTPPQTKLNTKPAPFMASFTSKGPNTLTPEILKPDITAPGVSILASWTEATSPTGLKSDKRRVLFNSISGTSMSCPHVAGIVGLLRTLYPDWTPSAIKSAIMTSAGVKDNNLEAVLNSSYTQATPFSYGAGHMWPNRAADPGLVYDLTPKDYLNFLCGIGYTEEQIQTFSKEPYKCPKKWSLLDFNYPSISVPKLSGRVHLTRTVKNVGGGPSKYHVLIHEPHGVSVSVKPKTLVFKKNGEEKKFKVTVKARHVGAASEYVFGSLTWSDEVHHVRSPIVVKAKGK</sequence>
<gene>
    <name evidence="14" type="ORF">GIB67_039986</name>
</gene>
<dbReference type="PANTHER" id="PTHR10795">
    <property type="entry name" value="PROPROTEIN CONVERTASE SUBTILISIN/KEXIN"/>
    <property type="match status" value="1"/>
</dbReference>
<evidence type="ECO:0000259" key="11">
    <source>
        <dbReference type="Pfam" id="PF02225"/>
    </source>
</evidence>
<evidence type="ECO:0000256" key="5">
    <source>
        <dbReference type="ARBA" id="ARBA00022825"/>
    </source>
</evidence>
<dbReference type="EMBL" id="JACGCM010002266">
    <property type="protein sequence ID" value="KAF6142279.1"/>
    <property type="molecule type" value="Genomic_DNA"/>
</dbReference>
<dbReference type="SUPFAM" id="SSF52743">
    <property type="entry name" value="Subtilisin-like"/>
    <property type="match status" value="1"/>
</dbReference>
<dbReference type="Gene3D" id="2.60.40.2310">
    <property type="match status" value="1"/>
</dbReference>
<dbReference type="GO" id="GO:0004252">
    <property type="term" value="F:serine-type endopeptidase activity"/>
    <property type="evidence" value="ECO:0007669"/>
    <property type="project" value="UniProtKB-UniRule"/>
</dbReference>
<feature type="chain" id="PRO_5029689493" description="Subtilisin-like protease" evidence="9">
    <location>
        <begin position="25"/>
        <end position="793"/>
    </location>
</feature>
<proteinExistence type="inferred from homology"/>
<dbReference type="GO" id="GO:0006508">
    <property type="term" value="P:proteolysis"/>
    <property type="evidence" value="ECO:0007669"/>
    <property type="project" value="UniProtKB-KW"/>
</dbReference>
<evidence type="ECO:0000256" key="8">
    <source>
        <dbReference type="PROSITE-ProRule" id="PRU01240"/>
    </source>
</evidence>
<evidence type="ECO:0000313" key="14">
    <source>
        <dbReference type="EMBL" id="KAF6142279.1"/>
    </source>
</evidence>
<protein>
    <recommendedName>
        <fullName evidence="16">Subtilisin-like protease</fullName>
    </recommendedName>
</protein>
<comment type="caution">
    <text evidence="14">The sequence shown here is derived from an EMBL/GenBank/DDBJ whole genome shotgun (WGS) entry which is preliminary data.</text>
</comment>
<comment type="similarity">
    <text evidence="1 8">Belongs to the peptidase S8 family.</text>
</comment>
<dbReference type="AlphaFoldDB" id="A0A7J7LIA0"/>
<dbReference type="FunFam" id="2.60.40.2310:FF:000002">
    <property type="entry name" value="p69E protein-like"/>
    <property type="match status" value="1"/>
</dbReference>
<keyword evidence="3 9" id="KW-0732">Signal</keyword>
<feature type="domain" description="Inhibitor I9" evidence="12">
    <location>
        <begin position="28"/>
        <end position="113"/>
    </location>
</feature>
<dbReference type="Pfam" id="PF17766">
    <property type="entry name" value="fn3_6"/>
    <property type="match status" value="1"/>
</dbReference>
<dbReference type="PROSITE" id="PS00138">
    <property type="entry name" value="SUBTILASE_SER"/>
    <property type="match status" value="1"/>
</dbReference>
<dbReference type="FunFam" id="3.40.50.200:FF:000006">
    <property type="entry name" value="Subtilisin-like protease SBT1.5"/>
    <property type="match status" value="1"/>
</dbReference>
<dbReference type="FunFam" id="3.30.70.80:FF:000002">
    <property type="entry name" value="Subtilisin-like protease SBT5.3"/>
    <property type="match status" value="1"/>
</dbReference>
<evidence type="ECO:0000256" key="2">
    <source>
        <dbReference type="ARBA" id="ARBA00022670"/>
    </source>
</evidence>
<dbReference type="InterPro" id="IPR034197">
    <property type="entry name" value="Peptidases_S8_3"/>
</dbReference>
<dbReference type="InterPro" id="IPR041469">
    <property type="entry name" value="Subtilisin-like_FN3"/>
</dbReference>
<dbReference type="CDD" id="cd04852">
    <property type="entry name" value="Peptidases_S8_3"/>
    <property type="match status" value="1"/>
</dbReference>
<keyword evidence="15" id="KW-1185">Reference proteome</keyword>
<dbReference type="InterPro" id="IPR046450">
    <property type="entry name" value="PA_dom_sf"/>
</dbReference>
<dbReference type="InterPro" id="IPR010259">
    <property type="entry name" value="S8pro/Inhibitor_I9"/>
</dbReference>
<accession>A0A7J7LIA0</accession>
<dbReference type="Proteomes" id="UP000541444">
    <property type="component" value="Unassembled WGS sequence"/>
</dbReference>
<dbReference type="Pfam" id="PF00082">
    <property type="entry name" value="Peptidase_S8"/>
    <property type="match status" value="1"/>
</dbReference>